<dbReference type="InterPro" id="IPR036390">
    <property type="entry name" value="WH_DNA-bd_sf"/>
</dbReference>
<dbReference type="InterPro" id="IPR036388">
    <property type="entry name" value="WH-like_DNA-bd_sf"/>
</dbReference>
<dbReference type="Pfam" id="PF00392">
    <property type="entry name" value="GntR"/>
    <property type="match status" value="1"/>
</dbReference>
<dbReference type="SMART" id="SM00345">
    <property type="entry name" value="HTH_GNTR"/>
    <property type="match status" value="1"/>
</dbReference>
<dbReference type="InterPro" id="IPR000524">
    <property type="entry name" value="Tscrpt_reg_HTH_GntR"/>
</dbReference>
<dbReference type="OrthoDB" id="362473at2"/>
<keyword evidence="6" id="KW-1185">Reference proteome</keyword>
<dbReference type="RefSeq" id="WP_126822633.1">
    <property type="nucleotide sequence ID" value="NZ_JBHLWU010000001.1"/>
</dbReference>
<feature type="domain" description="HTH gntR-type" evidence="4">
    <location>
        <begin position="9"/>
        <end position="77"/>
    </location>
</feature>
<protein>
    <submittedName>
        <fullName evidence="5">GntR family transcriptional regulator</fullName>
    </submittedName>
</protein>
<comment type="caution">
    <text evidence="5">The sequence shown here is derived from an EMBL/GenBank/DDBJ whole genome shotgun (WGS) entry which is preliminary data.</text>
</comment>
<dbReference type="SUPFAM" id="SSF46785">
    <property type="entry name" value="Winged helix' DNA-binding domain"/>
    <property type="match status" value="1"/>
</dbReference>
<name>A0A430AJF1_9ENTE</name>
<accession>A0A430AJF1</accession>
<evidence type="ECO:0000256" key="2">
    <source>
        <dbReference type="ARBA" id="ARBA00023125"/>
    </source>
</evidence>
<evidence type="ECO:0000256" key="3">
    <source>
        <dbReference type="ARBA" id="ARBA00023163"/>
    </source>
</evidence>
<keyword evidence="1" id="KW-0805">Transcription regulation</keyword>
<evidence type="ECO:0000313" key="6">
    <source>
        <dbReference type="Proteomes" id="UP000288669"/>
    </source>
</evidence>
<dbReference type="Proteomes" id="UP000288669">
    <property type="component" value="Unassembled WGS sequence"/>
</dbReference>
<evidence type="ECO:0000259" key="4">
    <source>
        <dbReference type="PROSITE" id="PS50949"/>
    </source>
</evidence>
<organism evidence="5 6">
    <name type="scientific">Vagococcus entomophilus</name>
    <dbReference type="NCBI Taxonomy" id="1160095"/>
    <lineage>
        <taxon>Bacteria</taxon>
        <taxon>Bacillati</taxon>
        <taxon>Bacillota</taxon>
        <taxon>Bacilli</taxon>
        <taxon>Lactobacillales</taxon>
        <taxon>Enterococcaceae</taxon>
        <taxon>Vagococcus</taxon>
    </lineage>
</organism>
<dbReference type="CDD" id="cd07377">
    <property type="entry name" value="WHTH_GntR"/>
    <property type="match status" value="1"/>
</dbReference>
<proteinExistence type="predicted"/>
<keyword evidence="2" id="KW-0238">DNA-binding</keyword>
<dbReference type="AlphaFoldDB" id="A0A430AJF1"/>
<dbReference type="PROSITE" id="PS50949">
    <property type="entry name" value="HTH_GNTR"/>
    <property type="match status" value="1"/>
</dbReference>
<dbReference type="Gene3D" id="1.10.10.10">
    <property type="entry name" value="Winged helix-like DNA-binding domain superfamily/Winged helix DNA-binding domain"/>
    <property type="match status" value="1"/>
</dbReference>
<dbReference type="GO" id="GO:0003677">
    <property type="term" value="F:DNA binding"/>
    <property type="evidence" value="ECO:0007669"/>
    <property type="project" value="UniProtKB-KW"/>
</dbReference>
<keyword evidence="3" id="KW-0804">Transcription</keyword>
<sequence length="130" mass="14595">MQINKQSNKPYYEQIVFGIKEDILKGILIPGDKIPSVRDMAALLLTNPNTVSKAYKELEAQDVILTVRGRGTFVKDSATSSPSSKQMDKIKTKLQEAVVEALYFEVPLEEIQSWVKQTIQEFGGEINGNY</sequence>
<evidence type="ECO:0000256" key="1">
    <source>
        <dbReference type="ARBA" id="ARBA00023015"/>
    </source>
</evidence>
<reference evidence="5 6" key="1">
    <citation type="submission" date="2017-05" db="EMBL/GenBank/DDBJ databases">
        <title>Vagococcus spp. assemblies.</title>
        <authorList>
            <person name="Gulvik C.A."/>
        </authorList>
    </citation>
    <scope>NUCLEOTIDE SEQUENCE [LARGE SCALE GENOMIC DNA]</scope>
    <source>
        <strain evidence="5 6">DSM 24756</strain>
    </source>
</reference>
<dbReference type="GO" id="GO:0003700">
    <property type="term" value="F:DNA-binding transcription factor activity"/>
    <property type="evidence" value="ECO:0007669"/>
    <property type="project" value="InterPro"/>
</dbReference>
<evidence type="ECO:0000313" key="5">
    <source>
        <dbReference type="EMBL" id="RSU08230.1"/>
    </source>
</evidence>
<dbReference type="PANTHER" id="PTHR38445:SF9">
    <property type="entry name" value="HTH-TYPE TRANSCRIPTIONAL REPRESSOR YTRA"/>
    <property type="match status" value="1"/>
</dbReference>
<gene>
    <name evidence="5" type="ORF">CBF30_03015</name>
</gene>
<dbReference type="EMBL" id="NGJZ01000001">
    <property type="protein sequence ID" value="RSU08230.1"/>
    <property type="molecule type" value="Genomic_DNA"/>
</dbReference>
<dbReference type="PANTHER" id="PTHR38445">
    <property type="entry name" value="HTH-TYPE TRANSCRIPTIONAL REPRESSOR YTRA"/>
    <property type="match status" value="1"/>
</dbReference>